<keyword evidence="1" id="KW-0732">Signal</keyword>
<evidence type="ECO:0000313" key="3">
    <source>
        <dbReference type="Proteomes" id="UP001328107"/>
    </source>
</evidence>
<comment type="caution">
    <text evidence="2">The sequence shown here is derived from an EMBL/GenBank/DDBJ whole genome shotgun (WGS) entry which is preliminary data.</text>
</comment>
<feature type="chain" id="PRO_5043028329" evidence="1">
    <location>
        <begin position="29"/>
        <end position="191"/>
    </location>
</feature>
<feature type="signal peptide" evidence="1">
    <location>
        <begin position="1"/>
        <end position="28"/>
    </location>
</feature>
<sequence>TADWIDHSAMIRLLSAFILLILIYRSAMERLNCTANPDDESHCAAKACPLNNSTMNAAAVSFNNDFDPRFDQWLNLRIIGGACVTQSEITEAYLKLIYIYSCIFPIIQDKSTKDMEFDDYITLGQILQLDQDMQIHGRTFLHRREENDSELIKRKIGDFMKDLIKRNEYKSYRIYEEKPEDQEASTVETSD</sequence>
<feature type="non-terminal residue" evidence="2">
    <location>
        <position position="1"/>
    </location>
</feature>
<accession>A0AAN5IFA5</accession>
<keyword evidence="3" id="KW-1185">Reference proteome</keyword>
<gene>
    <name evidence="2" type="ORF">PMAYCL1PPCAC_30901</name>
</gene>
<dbReference type="Proteomes" id="UP001328107">
    <property type="component" value="Unassembled WGS sequence"/>
</dbReference>
<name>A0AAN5IFA5_9BILA</name>
<protein>
    <submittedName>
        <fullName evidence="2">Uncharacterized protein</fullName>
    </submittedName>
</protein>
<evidence type="ECO:0000256" key="1">
    <source>
        <dbReference type="SAM" id="SignalP"/>
    </source>
</evidence>
<organism evidence="2 3">
    <name type="scientific">Pristionchus mayeri</name>
    <dbReference type="NCBI Taxonomy" id="1317129"/>
    <lineage>
        <taxon>Eukaryota</taxon>
        <taxon>Metazoa</taxon>
        <taxon>Ecdysozoa</taxon>
        <taxon>Nematoda</taxon>
        <taxon>Chromadorea</taxon>
        <taxon>Rhabditida</taxon>
        <taxon>Rhabditina</taxon>
        <taxon>Diplogasteromorpha</taxon>
        <taxon>Diplogasteroidea</taxon>
        <taxon>Neodiplogasteridae</taxon>
        <taxon>Pristionchus</taxon>
    </lineage>
</organism>
<proteinExistence type="predicted"/>
<reference evidence="3" key="1">
    <citation type="submission" date="2022-10" db="EMBL/GenBank/DDBJ databases">
        <title>Genome assembly of Pristionchus species.</title>
        <authorList>
            <person name="Yoshida K."/>
            <person name="Sommer R.J."/>
        </authorList>
    </citation>
    <scope>NUCLEOTIDE SEQUENCE [LARGE SCALE GENOMIC DNA]</scope>
    <source>
        <strain evidence="3">RS5460</strain>
    </source>
</reference>
<dbReference type="AlphaFoldDB" id="A0AAN5IFA5"/>
<evidence type="ECO:0000313" key="2">
    <source>
        <dbReference type="EMBL" id="GMR60706.1"/>
    </source>
</evidence>
<dbReference type="EMBL" id="BTRK01000006">
    <property type="protein sequence ID" value="GMR60706.1"/>
    <property type="molecule type" value="Genomic_DNA"/>
</dbReference>